<feature type="transmembrane region" description="Helical" evidence="6">
    <location>
        <begin position="84"/>
        <end position="112"/>
    </location>
</feature>
<feature type="transmembrane region" description="Helical" evidence="6">
    <location>
        <begin position="340"/>
        <end position="357"/>
    </location>
</feature>
<evidence type="ECO:0000256" key="6">
    <source>
        <dbReference type="SAM" id="Phobius"/>
    </source>
</evidence>
<dbReference type="AlphaFoldDB" id="A0A412IAP4"/>
<dbReference type="InterPro" id="IPR050833">
    <property type="entry name" value="Poly_Biosynth_Transport"/>
</dbReference>
<proteinExistence type="predicted"/>
<evidence type="ECO:0000313" key="7">
    <source>
        <dbReference type="EMBL" id="RGS33947.1"/>
    </source>
</evidence>
<feature type="transmembrane region" description="Helical" evidence="6">
    <location>
        <begin position="310"/>
        <end position="334"/>
    </location>
</feature>
<protein>
    <submittedName>
        <fullName evidence="7">Multidrug transporter</fullName>
    </submittedName>
</protein>
<keyword evidence="3 6" id="KW-0812">Transmembrane</keyword>
<feature type="transmembrane region" description="Helical" evidence="6">
    <location>
        <begin position="377"/>
        <end position="396"/>
    </location>
</feature>
<feature type="transmembrane region" description="Helical" evidence="6">
    <location>
        <begin position="184"/>
        <end position="205"/>
    </location>
</feature>
<dbReference type="RefSeq" id="WP_118403481.1">
    <property type="nucleotide sequence ID" value="NZ_JADNFX010000071.1"/>
</dbReference>
<feature type="transmembrane region" description="Helical" evidence="6">
    <location>
        <begin position="402"/>
        <end position="421"/>
    </location>
</feature>
<dbReference type="GO" id="GO:0005886">
    <property type="term" value="C:plasma membrane"/>
    <property type="evidence" value="ECO:0007669"/>
    <property type="project" value="UniProtKB-SubCell"/>
</dbReference>
<evidence type="ECO:0000256" key="4">
    <source>
        <dbReference type="ARBA" id="ARBA00022989"/>
    </source>
</evidence>
<name>A0A412IAP4_9BACE</name>
<dbReference type="Pfam" id="PF01943">
    <property type="entry name" value="Polysacc_synt"/>
    <property type="match status" value="1"/>
</dbReference>
<accession>A0A412IAP4</accession>
<keyword evidence="5 6" id="KW-0472">Membrane</keyword>
<organism evidence="7 8">
    <name type="scientific">Bacteroides cellulosilyticus</name>
    <dbReference type="NCBI Taxonomy" id="246787"/>
    <lineage>
        <taxon>Bacteria</taxon>
        <taxon>Pseudomonadati</taxon>
        <taxon>Bacteroidota</taxon>
        <taxon>Bacteroidia</taxon>
        <taxon>Bacteroidales</taxon>
        <taxon>Bacteroidaceae</taxon>
        <taxon>Bacteroides</taxon>
    </lineage>
</organism>
<dbReference type="PANTHER" id="PTHR30250:SF26">
    <property type="entry name" value="PSMA PROTEIN"/>
    <property type="match status" value="1"/>
</dbReference>
<evidence type="ECO:0000256" key="1">
    <source>
        <dbReference type="ARBA" id="ARBA00004651"/>
    </source>
</evidence>
<evidence type="ECO:0000256" key="2">
    <source>
        <dbReference type="ARBA" id="ARBA00022475"/>
    </source>
</evidence>
<comment type="caution">
    <text evidence="7">The sequence shown here is derived from an EMBL/GenBank/DDBJ whole genome shotgun (WGS) entry which is preliminary data.</text>
</comment>
<feature type="transmembrane region" description="Helical" evidence="6">
    <location>
        <begin position="124"/>
        <end position="145"/>
    </location>
</feature>
<feature type="transmembrane region" description="Helical" evidence="6">
    <location>
        <begin position="433"/>
        <end position="454"/>
    </location>
</feature>
<sequence length="505" mass="57514">MSDNKRIAKNTVFLYFRMLLIMGVSLYISRVILSILGVEDFGIYNVVGGIVVIFTTLCGSLGSATSRYITFELGRKDYEKLNRVFSAAFMAHCAIALLIVILCETVGLWLFYKKMIIPADRIEAAFWVFQISLLTTVFSVTQVPYNACIIAHENMKIYAYVSIVEVLLKLAVVYALLISPIDKLVFYSILLCVVQVSVMFIYRFYCRQYPESKLRFCKDRSLFIDIFSYAGSDMIGSVSVLAQGQGLNILLNMFYGPVVNAARAIAYQLQSAVTQFSGNFFTAVRPQIIKLYAECKLEEMMRLVYNSSWISYYMLLMVSLPLCFERNFVLSLWLGEYPDHTSSFIILIIILCLIQALKTPRTTVYHATGHILRSNIFVGGVLCMAFPLAYLFLKLGGSPESVFWAANISMIVSEFVSMFILRRYIKYSILNYFINIHCRCFGVSMAATVILYYIQQQLEFGWCRLILMSLASVIITGILAYMFGIDSTLRNGLNRLVRSKIIRRK</sequence>
<feature type="transmembrane region" description="Helical" evidence="6">
    <location>
        <begin position="466"/>
        <end position="485"/>
    </location>
</feature>
<dbReference type="InterPro" id="IPR002797">
    <property type="entry name" value="Polysacc_synth"/>
</dbReference>
<keyword evidence="4 6" id="KW-1133">Transmembrane helix</keyword>
<feature type="transmembrane region" description="Helical" evidence="6">
    <location>
        <begin position="157"/>
        <end position="178"/>
    </location>
</feature>
<feature type="transmembrane region" description="Helical" evidence="6">
    <location>
        <begin position="12"/>
        <end position="36"/>
    </location>
</feature>
<dbReference type="PANTHER" id="PTHR30250">
    <property type="entry name" value="PST FAMILY PREDICTED COLANIC ACID TRANSPORTER"/>
    <property type="match status" value="1"/>
</dbReference>
<evidence type="ECO:0000256" key="5">
    <source>
        <dbReference type="ARBA" id="ARBA00023136"/>
    </source>
</evidence>
<evidence type="ECO:0000256" key="3">
    <source>
        <dbReference type="ARBA" id="ARBA00022692"/>
    </source>
</evidence>
<evidence type="ECO:0000313" key="8">
    <source>
        <dbReference type="Proteomes" id="UP000283341"/>
    </source>
</evidence>
<feature type="transmembrane region" description="Helical" evidence="6">
    <location>
        <begin position="42"/>
        <end position="63"/>
    </location>
</feature>
<gene>
    <name evidence="7" type="ORF">DWX97_20360</name>
</gene>
<reference evidence="7 8" key="1">
    <citation type="submission" date="2018-08" db="EMBL/GenBank/DDBJ databases">
        <title>A genome reference for cultivated species of the human gut microbiota.</title>
        <authorList>
            <person name="Zou Y."/>
            <person name="Xue W."/>
            <person name="Luo G."/>
        </authorList>
    </citation>
    <scope>NUCLEOTIDE SEQUENCE [LARGE SCALE GENOMIC DNA]</scope>
    <source>
        <strain evidence="7 8">AF22-3AC</strain>
    </source>
</reference>
<dbReference type="Proteomes" id="UP000283341">
    <property type="component" value="Unassembled WGS sequence"/>
</dbReference>
<keyword evidence="2" id="KW-1003">Cell membrane</keyword>
<dbReference type="EMBL" id="QRVJ01000025">
    <property type="protein sequence ID" value="RGS33947.1"/>
    <property type="molecule type" value="Genomic_DNA"/>
</dbReference>
<comment type="subcellular location">
    <subcellularLocation>
        <location evidence="1">Cell membrane</location>
        <topology evidence="1">Multi-pass membrane protein</topology>
    </subcellularLocation>
</comment>